<dbReference type="Pfam" id="PF05168">
    <property type="entry name" value="HEPN"/>
    <property type="match status" value="1"/>
</dbReference>
<dbReference type="InterPro" id="IPR007842">
    <property type="entry name" value="HEPN_dom"/>
</dbReference>
<evidence type="ECO:0000313" key="3">
    <source>
        <dbReference type="EMBL" id="MCS3918607.1"/>
    </source>
</evidence>
<dbReference type="InterPro" id="IPR052226">
    <property type="entry name" value="UPF0332_toxin"/>
</dbReference>
<comment type="caution">
    <text evidence="3">The sequence shown here is derived from an EMBL/GenBank/DDBJ whole genome shotgun (WGS) entry which is preliminary data.</text>
</comment>
<dbReference type="SUPFAM" id="SSF81593">
    <property type="entry name" value="Nucleotidyltransferase substrate binding subunit/domain"/>
    <property type="match status" value="1"/>
</dbReference>
<reference evidence="3 4" key="1">
    <citation type="submission" date="2022-08" db="EMBL/GenBank/DDBJ databases">
        <title>Bacterial and archaeal communities from various locations to study Microbial Dark Matter (Phase II).</title>
        <authorList>
            <person name="Stepanauskas R."/>
        </authorList>
    </citation>
    <scope>NUCLEOTIDE SEQUENCE [LARGE SCALE GENOMIC DNA]</scope>
    <source>
        <strain evidence="3 4">PD1</strain>
    </source>
</reference>
<evidence type="ECO:0000313" key="4">
    <source>
        <dbReference type="Proteomes" id="UP001204798"/>
    </source>
</evidence>
<gene>
    <name evidence="3" type="ORF">M2350_001007</name>
</gene>
<dbReference type="PANTHER" id="PTHR36565:SF1">
    <property type="entry name" value="UPF0332 PROTEIN TM_1000"/>
    <property type="match status" value="1"/>
</dbReference>
<organism evidence="3 4">
    <name type="scientific">Candidatus Fervidibacter sacchari</name>
    <dbReference type="NCBI Taxonomy" id="1448929"/>
    <lineage>
        <taxon>Bacteria</taxon>
        <taxon>Candidatus Fervidibacterota</taxon>
        <taxon>Candidatus Fervidibacter</taxon>
    </lineage>
</organism>
<comment type="similarity">
    <text evidence="1">Belongs to the UPF0332 family.</text>
</comment>
<name>A0ABT2EKZ3_9BACT</name>
<dbReference type="RefSeq" id="WP_259094582.1">
    <property type="nucleotide sequence ID" value="NZ_CP130454.1"/>
</dbReference>
<keyword evidence="4" id="KW-1185">Reference proteome</keyword>
<feature type="domain" description="HEPN" evidence="2">
    <location>
        <begin position="6"/>
        <end position="120"/>
    </location>
</feature>
<proteinExistence type="inferred from homology"/>
<dbReference type="EMBL" id="JANUCP010000002">
    <property type="protein sequence ID" value="MCS3918607.1"/>
    <property type="molecule type" value="Genomic_DNA"/>
</dbReference>
<evidence type="ECO:0000256" key="1">
    <source>
        <dbReference type="ARBA" id="ARBA00038248"/>
    </source>
</evidence>
<dbReference type="Proteomes" id="UP001204798">
    <property type="component" value="Unassembled WGS sequence"/>
</dbReference>
<dbReference type="PANTHER" id="PTHR36565">
    <property type="entry name" value="UPF0332 PROTEIN TM_1000"/>
    <property type="match status" value="1"/>
</dbReference>
<accession>A0ABT2EKZ3</accession>
<protein>
    <submittedName>
        <fullName evidence="3">Uncharacterized protein (UPF0332 family)</fullName>
    </submittedName>
</protein>
<dbReference type="Gene3D" id="1.20.120.330">
    <property type="entry name" value="Nucleotidyltransferases domain 2"/>
    <property type="match status" value="1"/>
</dbReference>
<sequence>MVAIAMERAREFLRVAEISLEQGFYNACASNAYYAMFWAAIASLAHQGFRQTEWSHGGLREIFSRELVVKRRIYPAKFGEWLKDAYTLRVKADYKLEGVGSKASARLLNHAKEFISAIQEVVSQ</sequence>
<evidence type="ECO:0000259" key="2">
    <source>
        <dbReference type="Pfam" id="PF05168"/>
    </source>
</evidence>